<dbReference type="Proteomes" id="UP000319783">
    <property type="component" value="Unassembled WGS sequence"/>
</dbReference>
<proteinExistence type="predicted"/>
<organism evidence="1 2">
    <name type="scientific">Candidatus Jettenia ecosi</name>
    <dbReference type="NCBI Taxonomy" id="2494326"/>
    <lineage>
        <taxon>Bacteria</taxon>
        <taxon>Pseudomonadati</taxon>
        <taxon>Planctomycetota</taxon>
        <taxon>Candidatus Brocadiia</taxon>
        <taxon>Candidatus Brocadiales</taxon>
        <taxon>Candidatus Brocadiaceae</taxon>
        <taxon>Candidatus Jettenia</taxon>
    </lineage>
</organism>
<dbReference type="AlphaFoldDB" id="A0A533QDW2"/>
<evidence type="ECO:0000313" key="2">
    <source>
        <dbReference type="Proteomes" id="UP000319783"/>
    </source>
</evidence>
<gene>
    <name evidence="1" type="ORF">JETT_0788</name>
</gene>
<dbReference type="EMBL" id="SULG01000011">
    <property type="protein sequence ID" value="TLD42888.1"/>
    <property type="molecule type" value="Genomic_DNA"/>
</dbReference>
<accession>A0A533QDW2</accession>
<name>A0A533QDW2_9BACT</name>
<evidence type="ECO:0000313" key="1">
    <source>
        <dbReference type="EMBL" id="TLD42888.1"/>
    </source>
</evidence>
<reference evidence="1 2" key="1">
    <citation type="submission" date="2019-04" db="EMBL/GenBank/DDBJ databases">
        <title>Genome of a novel bacterium Candidatus Jettenia ecosi reconstructed from metagenome of an anammox bioreactor.</title>
        <authorList>
            <person name="Mardanov A.V."/>
            <person name="Beletsky A.V."/>
            <person name="Ravin N.V."/>
            <person name="Botchkova E.A."/>
            <person name="Litti Y.V."/>
            <person name="Nozhevnikova A.N."/>
        </authorList>
    </citation>
    <scope>NUCLEOTIDE SEQUENCE [LARGE SCALE GENOMIC DNA]</scope>
    <source>
        <strain evidence="1">J2</strain>
    </source>
</reference>
<sequence>MTLYVILEWIYPESWYLKENQERISDPHPFLSMRTSYV</sequence>
<protein>
    <submittedName>
        <fullName evidence="1">Uncharacterized protein</fullName>
    </submittedName>
</protein>
<comment type="caution">
    <text evidence="1">The sequence shown here is derived from an EMBL/GenBank/DDBJ whole genome shotgun (WGS) entry which is preliminary data.</text>
</comment>